<protein>
    <submittedName>
        <fullName evidence="2">Uncharacterized protein</fullName>
    </submittedName>
</protein>
<feature type="region of interest" description="Disordered" evidence="1">
    <location>
        <begin position="186"/>
        <end position="210"/>
    </location>
</feature>
<dbReference type="InterPro" id="IPR011990">
    <property type="entry name" value="TPR-like_helical_dom_sf"/>
</dbReference>
<comment type="caution">
    <text evidence="2">The sequence shown here is derived from an EMBL/GenBank/DDBJ whole genome shotgun (WGS) entry which is preliminary data.</text>
</comment>
<keyword evidence="3" id="KW-1185">Reference proteome</keyword>
<feature type="compositionally biased region" description="Low complexity" evidence="1">
    <location>
        <begin position="528"/>
        <end position="544"/>
    </location>
</feature>
<feature type="region of interest" description="Disordered" evidence="1">
    <location>
        <begin position="241"/>
        <end position="269"/>
    </location>
</feature>
<organism evidence="2 3">
    <name type="scientific">Triparma columacea</name>
    <dbReference type="NCBI Taxonomy" id="722753"/>
    <lineage>
        <taxon>Eukaryota</taxon>
        <taxon>Sar</taxon>
        <taxon>Stramenopiles</taxon>
        <taxon>Ochrophyta</taxon>
        <taxon>Bolidophyceae</taxon>
        <taxon>Parmales</taxon>
        <taxon>Triparmaceae</taxon>
        <taxon>Triparma</taxon>
    </lineage>
</organism>
<feature type="compositionally biased region" description="Low complexity" evidence="1">
    <location>
        <begin position="128"/>
        <end position="139"/>
    </location>
</feature>
<feature type="compositionally biased region" description="Gly residues" evidence="1">
    <location>
        <begin position="518"/>
        <end position="527"/>
    </location>
</feature>
<evidence type="ECO:0000313" key="2">
    <source>
        <dbReference type="EMBL" id="GMI37392.1"/>
    </source>
</evidence>
<feature type="region of interest" description="Disordered" evidence="1">
    <location>
        <begin position="78"/>
        <end position="139"/>
    </location>
</feature>
<feature type="compositionally biased region" description="Low complexity" evidence="1">
    <location>
        <begin position="81"/>
        <end position="93"/>
    </location>
</feature>
<dbReference type="SUPFAM" id="SSF48452">
    <property type="entry name" value="TPR-like"/>
    <property type="match status" value="1"/>
</dbReference>
<dbReference type="Proteomes" id="UP001165065">
    <property type="component" value="Unassembled WGS sequence"/>
</dbReference>
<dbReference type="OrthoDB" id="201140at2759"/>
<name>A0A9W7G8W2_9STRA</name>
<dbReference type="EMBL" id="BRYA01000073">
    <property type="protein sequence ID" value="GMI37392.1"/>
    <property type="molecule type" value="Genomic_DNA"/>
</dbReference>
<evidence type="ECO:0000313" key="3">
    <source>
        <dbReference type="Proteomes" id="UP001165065"/>
    </source>
</evidence>
<feature type="compositionally biased region" description="Polar residues" evidence="1">
    <location>
        <begin position="298"/>
        <end position="321"/>
    </location>
</feature>
<sequence>MDPSSLAKLVAEQAQVIKQLKLERETASQTLKEEILSSLRHDLRPKRRKKKGRKAINRSLEESYSDIEVDYDDDGEEYLDESSLVSSSSKTNSMIVRSSSTNNMTGRSVGRSGLSSTTGRKVMKRAPSSGSASVTTSVTQNRSIDALIESPFNAPVKNQDTTMVLKKNSKLAKTKKKTITLDRDRTVPLSPTSTSPTTTMTQQAEREPSLDASTMRFLQKSAMMVNDATGRDANSIMASTFSKPLPVPKKQSSKKKKKQLQQAMDGAVTSDSLVTTSSSIMNPSSTTVPGSRSITFSATTNEQSEATLPNVTGATSRSPSRVGTGRMSTAGRSSRGGARPRTVGPSSVATVRSEAESLGRKLLGPLNLDGGDTRKAPLPVVLQENEWENELARNILSLYSNQVIQQIKTKREEEAEAGKRKTRKMRRIKELKQQGLQDSEIDEIIRTERFSKKTRTTRSTRKSTRATSSSTILSRAGTAKSASMGDAAASVLDGLLKETEGMLDDESLPASPSKSRGGTRGGRGARGTKGSSATTTTGISTSPSAKDKVGMTTGEGKIVAPVRPKMIWYGGTGAIRAEWGALVEFTKNDNLRKELESLKEKGRYTTYIATVEGLLAASMRAQADMQTTELMERLYRQMVVTCIAFGVRCLEQKKYPQSLELLEKANDLAGYEDVLAHHIAVELKGFVNDAFAHYYIRRNKPSAALQYITSAIKTHTKRRDYPHVAKCTLHCAYILSKLERHDEAIRCMGQVLSLVDDGLLDVSSSNAQSLLLVAVAYHNIAVEQLILRHVSEACVSSQNARRLARLCLSYSNKFLPLFEATHVAALKELAASVRHKHSDDQHQIFSKLAAGLYS</sequence>
<reference evidence="3" key="1">
    <citation type="journal article" date="2023" name="Commun. Biol.">
        <title>Genome analysis of Parmales, the sister group of diatoms, reveals the evolutionary specialization of diatoms from phago-mixotrophs to photoautotrophs.</title>
        <authorList>
            <person name="Ban H."/>
            <person name="Sato S."/>
            <person name="Yoshikawa S."/>
            <person name="Yamada K."/>
            <person name="Nakamura Y."/>
            <person name="Ichinomiya M."/>
            <person name="Sato N."/>
            <person name="Blanc-Mathieu R."/>
            <person name="Endo H."/>
            <person name="Kuwata A."/>
            <person name="Ogata H."/>
        </authorList>
    </citation>
    <scope>NUCLEOTIDE SEQUENCE [LARGE SCALE GENOMIC DNA]</scope>
</reference>
<feature type="compositionally biased region" description="Polar residues" evidence="1">
    <location>
        <begin position="94"/>
        <end position="106"/>
    </location>
</feature>
<feature type="region of interest" description="Disordered" evidence="1">
    <location>
        <begin position="298"/>
        <end position="348"/>
    </location>
</feature>
<evidence type="ECO:0000256" key="1">
    <source>
        <dbReference type="SAM" id="MobiDB-lite"/>
    </source>
</evidence>
<dbReference type="AlphaFoldDB" id="A0A9W7G8W2"/>
<accession>A0A9W7G8W2</accession>
<gene>
    <name evidence="2" type="ORF">TrCOL_g11724</name>
</gene>
<feature type="region of interest" description="Disordered" evidence="1">
    <location>
        <begin position="38"/>
        <end position="59"/>
    </location>
</feature>
<proteinExistence type="predicted"/>
<feature type="region of interest" description="Disordered" evidence="1">
    <location>
        <begin position="502"/>
        <end position="552"/>
    </location>
</feature>
<feature type="compositionally biased region" description="Low complexity" evidence="1">
    <location>
        <begin position="323"/>
        <end position="342"/>
    </location>
</feature>
<dbReference type="Gene3D" id="1.25.40.10">
    <property type="entry name" value="Tetratricopeptide repeat domain"/>
    <property type="match status" value="1"/>
</dbReference>
<feature type="region of interest" description="Disordered" evidence="1">
    <location>
        <begin position="452"/>
        <end position="484"/>
    </location>
</feature>
<feature type="compositionally biased region" description="Basic residues" evidence="1">
    <location>
        <begin position="452"/>
        <end position="464"/>
    </location>
</feature>
<feature type="compositionally biased region" description="Basic residues" evidence="1">
    <location>
        <begin position="43"/>
        <end position="56"/>
    </location>
</feature>
<feature type="compositionally biased region" description="Low complexity" evidence="1">
    <location>
        <begin position="187"/>
        <end position="201"/>
    </location>
</feature>